<keyword evidence="3" id="KW-1185">Reference proteome</keyword>
<feature type="transmembrane region" description="Helical" evidence="1">
    <location>
        <begin position="12"/>
        <end position="38"/>
    </location>
</feature>
<reference evidence="2 3" key="1">
    <citation type="journal article" date="2019" name="Int. J. Syst. Evol. Microbiol.">
        <title>The Global Catalogue of Microorganisms (GCM) 10K type strain sequencing project: providing services to taxonomists for standard genome sequencing and annotation.</title>
        <authorList>
            <consortium name="The Broad Institute Genomics Platform"/>
            <consortium name="The Broad Institute Genome Sequencing Center for Infectious Disease"/>
            <person name="Wu L."/>
            <person name="Ma J."/>
        </authorList>
    </citation>
    <scope>NUCLEOTIDE SEQUENCE [LARGE SCALE GENOMIC DNA]</scope>
    <source>
        <strain evidence="2 3">JCM 4505</strain>
    </source>
</reference>
<keyword evidence="1" id="KW-1133">Transmembrane helix</keyword>
<evidence type="ECO:0008006" key="4">
    <source>
        <dbReference type="Google" id="ProtNLM"/>
    </source>
</evidence>
<accession>A0ABN0V4L7</accession>
<sequence>MTGVLWIDIVLGFLLLGLLVWASPFLLGISALGLIISVATWEPWGILVSIIGCLLSGGLMKLRESDTVYVIVKR</sequence>
<evidence type="ECO:0000256" key="1">
    <source>
        <dbReference type="SAM" id="Phobius"/>
    </source>
</evidence>
<comment type="caution">
    <text evidence="2">The sequence shown here is derived from an EMBL/GenBank/DDBJ whole genome shotgun (WGS) entry which is preliminary data.</text>
</comment>
<keyword evidence="1" id="KW-0472">Membrane</keyword>
<organism evidence="2 3">
    <name type="scientific">Streptomyces polychromogenes</name>
    <dbReference type="NCBI Taxonomy" id="67342"/>
    <lineage>
        <taxon>Bacteria</taxon>
        <taxon>Bacillati</taxon>
        <taxon>Actinomycetota</taxon>
        <taxon>Actinomycetes</taxon>
        <taxon>Kitasatosporales</taxon>
        <taxon>Streptomycetaceae</taxon>
        <taxon>Streptomyces</taxon>
    </lineage>
</organism>
<feature type="transmembrane region" description="Helical" evidence="1">
    <location>
        <begin position="44"/>
        <end position="62"/>
    </location>
</feature>
<dbReference type="EMBL" id="BAAABV010000009">
    <property type="protein sequence ID" value="GAA0274882.1"/>
    <property type="molecule type" value="Genomic_DNA"/>
</dbReference>
<evidence type="ECO:0000313" key="3">
    <source>
        <dbReference type="Proteomes" id="UP001501867"/>
    </source>
</evidence>
<name>A0ABN0V4L7_9ACTN</name>
<gene>
    <name evidence="2" type="ORF">GCM10010302_10640</name>
</gene>
<proteinExistence type="predicted"/>
<dbReference type="Proteomes" id="UP001501867">
    <property type="component" value="Unassembled WGS sequence"/>
</dbReference>
<evidence type="ECO:0000313" key="2">
    <source>
        <dbReference type="EMBL" id="GAA0274882.1"/>
    </source>
</evidence>
<protein>
    <recommendedName>
        <fullName evidence="4">NfeD-like C-terminal domain-containing protein</fullName>
    </recommendedName>
</protein>
<keyword evidence="1" id="KW-0812">Transmembrane</keyword>